<dbReference type="PANTHER" id="PTHR11247:SF1">
    <property type="entry name" value="DOLICHYLDIPHOSPHATASE 1"/>
    <property type="match status" value="1"/>
</dbReference>
<keyword evidence="8 11" id="KW-0472">Membrane</keyword>
<gene>
    <name evidence="13" type="ORF">B0T10DRAFT_604910</name>
</gene>
<comment type="subcellular location">
    <subcellularLocation>
        <location evidence="1 11">Endoplasmic reticulum membrane</location>
        <topology evidence="1 11">Multi-pass membrane protein</topology>
    </subcellularLocation>
</comment>
<dbReference type="CDD" id="cd03382">
    <property type="entry name" value="PAP2_dolichyldiphosphatase"/>
    <property type="match status" value="1"/>
</dbReference>
<feature type="transmembrane region" description="Helical" evidence="11">
    <location>
        <begin position="94"/>
        <end position="111"/>
    </location>
</feature>
<evidence type="ECO:0000256" key="4">
    <source>
        <dbReference type="ARBA" id="ARBA00022692"/>
    </source>
</evidence>
<evidence type="ECO:0000259" key="12">
    <source>
        <dbReference type="SMART" id="SM00014"/>
    </source>
</evidence>
<feature type="transmembrane region" description="Helical" evidence="11">
    <location>
        <begin position="132"/>
        <end position="151"/>
    </location>
</feature>
<feature type="transmembrane region" description="Helical" evidence="11">
    <location>
        <begin position="22"/>
        <end position="47"/>
    </location>
</feature>
<comment type="function">
    <text evidence="9 11">Required for efficient N-glycosylation. Necessary for maintaining optimal levels of dolichol-linked oligosaccharides. Hydrolyzes dolichyl pyrophosphate at a very high rate and dolichyl monophosphate at a much lower rate. Does not act on phosphatidate.</text>
</comment>
<dbReference type="GO" id="GO:0006487">
    <property type="term" value="P:protein N-linked glycosylation"/>
    <property type="evidence" value="ECO:0007669"/>
    <property type="project" value="UniProtKB-UniRule"/>
</dbReference>
<dbReference type="AlphaFoldDB" id="A0A9P9ARE5"/>
<organism evidence="13 14">
    <name type="scientific">Thelonectria olida</name>
    <dbReference type="NCBI Taxonomy" id="1576542"/>
    <lineage>
        <taxon>Eukaryota</taxon>
        <taxon>Fungi</taxon>
        <taxon>Dikarya</taxon>
        <taxon>Ascomycota</taxon>
        <taxon>Pezizomycotina</taxon>
        <taxon>Sordariomycetes</taxon>
        <taxon>Hypocreomycetidae</taxon>
        <taxon>Hypocreales</taxon>
        <taxon>Nectriaceae</taxon>
        <taxon>Thelonectria</taxon>
    </lineage>
</organism>
<keyword evidence="5 11" id="KW-0378">Hydrolase</keyword>
<evidence type="ECO:0000256" key="6">
    <source>
        <dbReference type="ARBA" id="ARBA00022824"/>
    </source>
</evidence>
<evidence type="ECO:0000256" key="3">
    <source>
        <dbReference type="ARBA" id="ARBA00005518"/>
    </source>
</evidence>
<dbReference type="InterPro" id="IPR039667">
    <property type="entry name" value="Dolichyldiphosphatase_PAP2"/>
</dbReference>
<dbReference type="InterPro" id="IPR036938">
    <property type="entry name" value="PAP2/HPO_sf"/>
</dbReference>
<keyword evidence="6 11" id="KW-0256">Endoplasmic reticulum</keyword>
<proteinExistence type="inferred from homology"/>
<comment type="pathway">
    <text evidence="2 11">Protein modification; protein glycosylation.</text>
</comment>
<dbReference type="SMART" id="SM00014">
    <property type="entry name" value="acidPPc"/>
    <property type="match status" value="1"/>
</dbReference>
<dbReference type="GO" id="GO:0008610">
    <property type="term" value="P:lipid biosynthetic process"/>
    <property type="evidence" value="ECO:0007669"/>
    <property type="project" value="TreeGrafter"/>
</dbReference>
<dbReference type="FunFam" id="1.20.144.10:FF:000003">
    <property type="entry name" value="Dolichyldiphosphatase 1"/>
    <property type="match status" value="1"/>
</dbReference>
<reference evidence="13 14" key="1">
    <citation type="journal article" date="2021" name="Nat. Commun.">
        <title>Genetic determinants of endophytism in the Arabidopsis root mycobiome.</title>
        <authorList>
            <person name="Mesny F."/>
            <person name="Miyauchi S."/>
            <person name="Thiergart T."/>
            <person name="Pickel B."/>
            <person name="Atanasova L."/>
            <person name="Karlsson M."/>
            <person name="Huettel B."/>
            <person name="Barry K.W."/>
            <person name="Haridas S."/>
            <person name="Chen C."/>
            <person name="Bauer D."/>
            <person name="Andreopoulos W."/>
            <person name="Pangilinan J."/>
            <person name="LaButti K."/>
            <person name="Riley R."/>
            <person name="Lipzen A."/>
            <person name="Clum A."/>
            <person name="Drula E."/>
            <person name="Henrissat B."/>
            <person name="Kohler A."/>
            <person name="Grigoriev I.V."/>
            <person name="Martin F.M."/>
            <person name="Hacquard S."/>
        </authorList>
    </citation>
    <scope>NUCLEOTIDE SEQUENCE [LARGE SCALE GENOMIC DNA]</scope>
    <source>
        <strain evidence="13 14">MPI-CAGE-CH-0241</strain>
    </source>
</reference>
<dbReference type="SUPFAM" id="SSF48317">
    <property type="entry name" value="Acid phosphatase/Vanadium-dependent haloperoxidase"/>
    <property type="match status" value="1"/>
</dbReference>
<sequence>MDDTTPLASLSVTHVFYDPNDYLSLGCAYLALVPQALCVVYATLVLFTREAEIALMFAGQLACEAINFALKRLIKEDRPRRIHGKGYGMPSSHAQFLAFWSVSLALFLLVRHRPSTVLRGRADTSVHRPWSLFERFAVSTAGVALAGATAWSRIYLNYHTPKQVVVGCVAGVVSAVGWFGITQVVRETGLLGWALDTPLARAFRVRDLAVQEDMCQAGWEKWEEKRSEAASKKQ</sequence>
<dbReference type="GO" id="GO:0005789">
    <property type="term" value="C:endoplasmic reticulum membrane"/>
    <property type="evidence" value="ECO:0007669"/>
    <property type="project" value="UniProtKB-SubCell"/>
</dbReference>
<dbReference type="EMBL" id="JAGPYM010000007">
    <property type="protein sequence ID" value="KAH6892126.1"/>
    <property type="molecule type" value="Genomic_DNA"/>
</dbReference>
<dbReference type="GO" id="GO:0047874">
    <property type="term" value="F:dolichyldiphosphatase activity"/>
    <property type="evidence" value="ECO:0007669"/>
    <property type="project" value="UniProtKB-UniRule"/>
</dbReference>
<name>A0A9P9ARE5_9HYPO</name>
<dbReference type="OrthoDB" id="302705at2759"/>
<dbReference type="Proteomes" id="UP000777438">
    <property type="component" value="Unassembled WGS sequence"/>
</dbReference>
<evidence type="ECO:0000256" key="2">
    <source>
        <dbReference type="ARBA" id="ARBA00004922"/>
    </source>
</evidence>
<keyword evidence="4 11" id="KW-0812">Transmembrane</keyword>
<comment type="caution">
    <text evidence="13">The sequence shown here is derived from an EMBL/GenBank/DDBJ whole genome shotgun (WGS) entry which is preliminary data.</text>
</comment>
<evidence type="ECO:0000256" key="8">
    <source>
        <dbReference type="ARBA" id="ARBA00023136"/>
    </source>
</evidence>
<evidence type="ECO:0000313" key="13">
    <source>
        <dbReference type="EMBL" id="KAH6892126.1"/>
    </source>
</evidence>
<dbReference type="Pfam" id="PF01569">
    <property type="entry name" value="PAP2"/>
    <property type="match status" value="1"/>
</dbReference>
<feature type="domain" description="Phosphatidic acid phosphatase type 2/haloperoxidase" evidence="12">
    <location>
        <begin position="53"/>
        <end position="179"/>
    </location>
</feature>
<dbReference type="PANTHER" id="PTHR11247">
    <property type="entry name" value="PALMITOYL-PROTEIN THIOESTERASE/DOLICHYLDIPHOSPHATASE 1"/>
    <property type="match status" value="1"/>
</dbReference>
<evidence type="ECO:0000256" key="5">
    <source>
        <dbReference type="ARBA" id="ARBA00022801"/>
    </source>
</evidence>
<evidence type="ECO:0000256" key="10">
    <source>
        <dbReference type="ARBA" id="ARBA00047349"/>
    </source>
</evidence>
<evidence type="ECO:0000313" key="14">
    <source>
        <dbReference type="Proteomes" id="UP000777438"/>
    </source>
</evidence>
<evidence type="ECO:0000256" key="11">
    <source>
        <dbReference type="RuleBase" id="RU367078"/>
    </source>
</evidence>
<dbReference type="InterPro" id="IPR000326">
    <property type="entry name" value="PAP2/HPO"/>
</dbReference>
<comment type="similarity">
    <text evidence="3 11">Belongs to the dolichyldiphosphatase family.</text>
</comment>
<protein>
    <recommendedName>
        <fullName evidence="11">Dolichyldiphosphatase</fullName>
        <ecNumber evidence="11">3.6.1.43</ecNumber>
    </recommendedName>
</protein>
<evidence type="ECO:0000256" key="1">
    <source>
        <dbReference type="ARBA" id="ARBA00004477"/>
    </source>
</evidence>
<feature type="transmembrane region" description="Helical" evidence="11">
    <location>
        <begin position="163"/>
        <end position="181"/>
    </location>
</feature>
<dbReference type="Gene3D" id="1.20.144.10">
    <property type="entry name" value="Phosphatidic acid phosphatase type 2/haloperoxidase"/>
    <property type="match status" value="1"/>
</dbReference>
<keyword evidence="14" id="KW-1185">Reference proteome</keyword>
<accession>A0A9P9ARE5</accession>
<evidence type="ECO:0000256" key="9">
    <source>
        <dbReference type="ARBA" id="ARBA00024907"/>
    </source>
</evidence>
<keyword evidence="7 11" id="KW-1133">Transmembrane helix</keyword>
<evidence type="ECO:0000256" key="7">
    <source>
        <dbReference type="ARBA" id="ARBA00022989"/>
    </source>
</evidence>
<dbReference type="EC" id="3.6.1.43" evidence="11"/>
<comment type="catalytic activity">
    <reaction evidence="10 11">
        <text>a di-trans,poly-cis-dolichyl diphosphate + H2O = a di-trans,poly-cis-dolichyl phosphate + phosphate + H(+)</text>
        <dbReference type="Rhea" id="RHEA:14385"/>
        <dbReference type="Rhea" id="RHEA-COMP:19498"/>
        <dbReference type="Rhea" id="RHEA-COMP:19506"/>
        <dbReference type="ChEBI" id="CHEBI:15377"/>
        <dbReference type="ChEBI" id="CHEBI:15378"/>
        <dbReference type="ChEBI" id="CHEBI:43474"/>
        <dbReference type="ChEBI" id="CHEBI:57497"/>
        <dbReference type="ChEBI" id="CHEBI:57683"/>
        <dbReference type="EC" id="3.6.1.43"/>
    </reaction>
</comment>